<sequence length="78" mass="8925">MSQISANANYLQRQESQLESQLELGYELQYQSLYSKILNFTEIENNSTKGIATLLSQKNTSGQLKMTLNRLMGHKLIE</sequence>
<organism evidence="1 2">
    <name type="scientific">Algoriphagus antarcticus</name>
    <dbReference type="NCBI Taxonomy" id="238540"/>
    <lineage>
        <taxon>Bacteria</taxon>
        <taxon>Pseudomonadati</taxon>
        <taxon>Bacteroidota</taxon>
        <taxon>Cytophagia</taxon>
        <taxon>Cytophagales</taxon>
        <taxon>Cyclobacteriaceae</taxon>
        <taxon>Algoriphagus</taxon>
    </lineage>
</organism>
<reference evidence="1 2" key="1">
    <citation type="submission" date="2018-08" db="EMBL/GenBank/DDBJ databases">
        <title>Genomic Encyclopedia of Archaeal and Bacterial Type Strains, Phase II (KMG-II): from individual species to whole genera.</title>
        <authorList>
            <person name="Goeker M."/>
        </authorList>
    </citation>
    <scope>NUCLEOTIDE SEQUENCE [LARGE SCALE GENOMIC DNA]</scope>
    <source>
        <strain evidence="1 2">DSM 15986</strain>
    </source>
</reference>
<comment type="caution">
    <text evidence="1">The sequence shown here is derived from an EMBL/GenBank/DDBJ whole genome shotgun (WGS) entry which is preliminary data.</text>
</comment>
<accession>A0A3E0E8B4</accession>
<proteinExistence type="predicted"/>
<dbReference type="EMBL" id="QUNF01000001">
    <property type="protein sequence ID" value="REG94504.1"/>
    <property type="molecule type" value="Genomic_DNA"/>
</dbReference>
<evidence type="ECO:0000313" key="2">
    <source>
        <dbReference type="Proteomes" id="UP000256405"/>
    </source>
</evidence>
<gene>
    <name evidence="1" type="ORF">C8N25_101334</name>
</gene>
<keyword evidence="2" id="KW-1185">Reference proteome</keyword>
<dbReference type="AlphaFoldDB" id="A0A3E0E8B4"/>
<name>A0A3E0E8B4_9BACT</name>
<protein>
    <recommendedName>
        <fullName evidence="3">Outer membrane efflux protein</fullName>
    </recommendedName>
</protein>
<dbReference type="Proteomes" id="UP000256405">
    <property type="component" value="Unassembled WGS sequence"/>
</dbReference>
<evidence type="ECO:0008006" key="3">
    <source>
        <dbReference type="Google" id="ProtNLM"/>
    </source>
</evidence>
<evidence type="ECO:0000313" key="1">
    <source>
        <dbReference type="EMBL" id="REG94504.1"/>
    </source>
</evidence>